<feature type="transmembrane region" description="Helical" evidence="7">
    <location>
        <begin position="177"/>
        <end position="195"/>
    </location>
</feature>
<name>A0A916RE30_9HYPH</name>
<evidence type="ECO:0000256" key="5">
    <source>
        <dbReference type="ARBA" id="ARBA00022989"/>
    </source>
</evidence>
<keyword evidence="6 7" id="KW-0472">Membrane</keyword>
<accession>A0A916RE30</accession>
<reference evidence="8" key="2">
    <citation type="submission" date="2020-09" db="EMBL/GenBank/DDBJ databases">
        <authorList>
            <person name="Sun Q."/>
            <person name="Zhou Y."/>
        </authorList>
    </citation>
    <scope>NUCLEOTIDE SEQUENCE</scope>
    <source>
        <strain evidence="8">CGMCC 1.15320</strain>
    </source>
</reference>
<keyword evidence="4 7" id="KW-0812">Transmembrane</keyword>
<organism evidence="8 9">
    <name type="scientific">Nitratireductor aestuarii</name>
    <dbReference type="NCBI Taxonomy" id="1735103"/>
    <lineage>
        <taxon>Bacteria</taxon>
        <taxon>Pseudomonadati</taxon>
        <taxon>Pseudomonadota</taxon>
        <taxon>Alphaproteobacteria</taxon>
        <taxon>Hyphomicrobiales</taxon>
        <taxon>Phyllobacteriaceae</taxon>
        <taxon>Nitratireductor</taxon>
    </lineage>
</organism>
<evidence type="ECO:0000256" key="7">
    <source>
        <dbReference type="SAM" id="Phobius"/>
    </source>
</evidence>
<evidence type="ECO:0000256" key="6">
    <source>
        <dbReference type="ARBA" id="ARBA00023136"/>
    </source>
</evidence>
<feature type="transmembrane region" description="Helical" evidence="7">
    <location>
        <begin position="12"/>
        <end position="39"/>
    </location>
</feature>
<feature type="transmembrane region" description="Helical" evidence="7">
    <location>
        <begin position="268"/>
        <end position="287"/>
    </location>
</feature>
<evidence type="ECO:0000256" key="2">
    <source>
        <dbReference type="ARBA" id="ARBA00022448"/>
    </source>
</evidence>
<dbReference type="AlphaFoldDB" id="A0A916RE30"/>
<gene>
    <name evidence="8" type="ORF">GCM10011385_03290</name>
</gene>
<comment type="caution">
    <text evidence="8">The sequence shown here is derived from an EMBL/GenBank/DDBJ whole genome shotgun (WGS) entry which is preliminary data.</text>
</comment>
<dbReference type="InterPro" id="IPR036259">
    <property type="entry name" value="MFS_trans_sf"/>
</dbReference>
<keyword evidence="9" id="KW-1185">Reference proteome</keyword>
<dbReference type="InterPro" id="IPR010290">
    <property type="entry name" value="TM_effector"/>
</dbReference>
<feature type="transmembrane region" description="Helical" evidence="7">
    <location>
        <begin position="51"/>
        <end position="73"/>
    </location>
</feature>
<feature type="transmembrane region" description="Helical" evidence="7">
    <location>
        <begin position="316"/>
        <end position="334"/>
    </location>
</feature>
<feature type="transmembrane region" description="Helical" evidence="7">
    <location>
        <begin position="355"/>
        <end position="372"/>
    </location>
</feature>
<dbReference type="Pfam" id="PF05977">
    <property type="entry name" value="MFS_3"/>
    <property type="match status" value="1"/>
</dbReference>
<sequence>MLRRATSTIETVNGGVIVPVIAASRFLSLFSVGVGFVVMTWLGAVAGSMQLVGQLFLAGSITTLGISAITGVLSDQRSRISLIRWGWMVRFSGLSLFLAGLFEHELLVPGLFAFSITTALSNALGASAMDSAFQNAIPLARRVHLSMRLEIVRQAGLICGMGGGGFLLHAFGALTPSLLLLVTLGLQIVLFETSLSRYADGPVRYGQGGALRFWLDGVRSAFRDVNLAASILVGSLLVSVAQLTNLLVPVFVKDTLDGESDLYGLLESAWSAGGAALLTIVSLRHFLARERLEFLALTVIGILMIAFAMSRSVPLLILIYALLGGFFALGKALCDGRLLALARTEEIGRVRSASVMLNSAAGVLIFLSPTVFPNDNAVLYYCIWGGIVTVTGLVTFVFVRRQKVKTISP</sequence>
<keyword evidence="2" id="KW-0813">Transport</keyword>
<evidence type="ECO:0008006" key="10">
    <source>
        <dbReference type="Google" id="ProtNLM"/>
    </source>
</evidence>
<dbReference type="GO" id="GO:0005886">
    <property type="term" value="C:plasma membrane"/>
    <property type="evidence" value="ECO:0007669"/>
    <property type="project" value="UniProtKB-SubCell"/>
</dbReference>
<protein>
    <recommendedName>
        <fullName evidence="10">MFS transporter</fullName>
    </recommendedName>
</protein>
<evidence type="ECO:0000256" key="1">
    <source>
        <dbReference type="ARBA" id="ARBA00004651"/>
    </source>
</evidence>
<evidence type="ECO:0000256" key="4">
    <source>
        <dbReference type="ARBA" id="ARBA00022692"/>
    </source>
</evidence>
<dbReference type="PANTHER" id="PTHR23513">
    <property type="entry name" value="INTEGRAL MEMBRANE EFFLUX PROTEIN-RELATED"/>
    <property type="match status" value="1"/>
</dbReference>
<feature type="transmembrane region" description="Helical" evidence="7">
    <location>
        <begin position="378"/>
        <end position="399"/>
    </location>
</feature>
<dbReference type="Gene3D" id="1.20.1250.20">
    <property type="entry name" value="MFS general substrate transporter like domains"/>
    <property type="match status" value="1"/>
</dbReference>
<dbReference type="RefSeq" id="WP_188719185.1">
    <property type="nucleotide sequence ID" value="NZ_BMIF01000001.1"/>
</dbReference>
<evidence type="ECO:0000256" key="3">
    <source>
        <dbReference type="ARBA" id="ARBA00022475"/>
    </source>
</evidence>
<keyword evidence="5 7" id="KW-1133">Transmembrane helix</keyword>
<feature type="transmembrane region" description="Helical" evidence="7">
    <location>
        <begin position="227"/>
        <end position="248"/>
    </location>
</feature>
<reference evidence="8" key="1">
    <citation type="journal article" date="2014" name="Int. J. Syst. Evol. Microbiol.">
        <title>Complete genome sequence of Corynebacterium casei LMG S-19264T (=DSM 44701T), isolated from a smear-ripened cheese.</title>
        <authorList>
            <consortium name="US DOE Joint Genome Institute (JGI-PGF)"/>
            <person name="Walter F."/>
            <person name="Albersmeier A."/>
            <person name="Kalinowski J."/>
            <person name="Ruckert C."/>
        </authorList>
    </citation>
    <scope>NUCLEOTIDE SEQUENCE</scope>
    <source>
        <strain evidence="8">CGMCC 1.15320</strain>
    </source>
</reference>
<feature type="transmembrane region" description="Helical" evidence="7">
    <location>
        <begin position="294"/>
        <end position="310"/>
    </location>
</feature>
<evidence type="ECO:0000313" key="8">
    <source>
        <dbReference type="EMBL" id="GGA53230.1"/>
    </source>
</evidence>
<evidence type="ECO:0000313" key="9">
    <source>
        <dbReference type="Proteomes" id="UP000636264"/>
    </source>
</evidence>
<dbReference type="PANTHER" id="PTHR23513:SF6">
    <property type="entry name" value="MAJOR FACILITATOR SUPERFAMILY ASSOCIATED DOMAIN-CONTAINING PROTEIN"/>
    <property type="match status" value="1"/>
</dbReference>
<dbReference type="SUPFAM" id="SSF103473">
    <property type="entry name" value="MFS general substrate transporter"/>
    <property type="match status" value="1"/>
</dbReference>
<dbReference type="Proteomes" id="UP000636264">
    <property type="component" value="Unassembled WGS sequence"/>
</dbReference>
<comment type="subcellular location">
    <subcellularLocation>
        <location evidence="1">Cell membrane</location>
        <topology evidence="1">Multi-pass membrane protein</topology>
    </subcellularLocation>
</comment>
<keyword evidence="3" id="KW-1003">Cell membrane</keyword>
<proteinExistence type="predicted"/>
<dbReference type="EMBL" id="BMIF01000001">
    <property type="protein sequence ID" value="GGA53230.1"/>
    <property type="molecule type" value="Genomic_DNA"/>
</dbReference>